<reference evidence="2 3" key="1">
    <citation type="journal article" date="2015" name="Genome Biol. Evol.">
        <title>Comparative Genomics of a Bacterivorous Green Alga Reveals Evolutionary Causalities and Consequences of Phago-Mixotrophic Mode of Nutrition.</title>
        <authorList>
            <person name="Burns J.A."/>
            <person name="Paasch A."/>
            <person name="Narechania A."/>
            <person name="Kim E."/>
        </authorList>
    </citation>
    <scope>NUCLEOTIDE SEQUENCE [LARGE SCALE GENOMIC DNA]</scope>
    <source>
        <strain evidence="2 3">PLY_AMNH</strain>
    </source>
</reference>
<comment type="caution">
    <text evidence="2">The sequence shown here is derived from an EMBL/GenBank/DDBJ whole genome shotgun (WGS) entry which is preliminary data.</text>
</comment>
<evidence type="ECO:0000313" key="3">
    <source>
        <dbReference type="Proteomes" id="UP001190700"/>
    </source>
</evidence>
<sequence>MELDGAVVSLAPGKGRMPNEHSSHVEGEGGCLNPSAVEEESLGEVLWWSMASGNPLWEMPNAFQDSATFTFEIVNDGRIANLSPPKPPSPVPPRRPSTASPVPPPSSLLAPTPEASDDGSKAKSKWESPVLLSGVVMVGAALLMLGCQVNCSRMQRRLRESRNGSRAAGGSCKELPGQGAAEGGRLRLQLWDSSQEANLDMELDAPRLAQSTPEQRHSTDALRRSESAMTNDGAASDSQASAQAQSSTHAETKSEESGNRIWNVIAIPQRADVNGSTELRHIAPTMASLEHDAEIIIVDTKMSSQTPRNSELLQIRTAWSTCPSPADSLSSSKGMLDELMDDHKRDGVDPRQQVSNKV</sequence>
<dbReference type="EMBL" id="LGRX02016472">
    <property type="protein sequence ID" value="KAK3262074.1"/>
    <property type="molecule type" value="Genomic_DNA"/>
</dbReference>
<dbReference type="AlphaFoldDB" id="A0AAE0FLR5"/>
<feature type="compositionally biased region" description="Basic and acidic residues" evidence="1">
    <location>
        <begin position="214"/>
        <end position="226"/>
    </location>
</feature>
<feature type="region of interest" description="Disordered" evidence="1">
    <location>
        <begin position="79"/>
        <end position="125"/>
    </location>
</feature>
<feature type="compositionally biased region" description="Low complexity" evidence="1">
    <location>
        <begin position="234"/>
        <end position="247"/>
    </location>
</feature>
<accession>A0AAE0FLR5</accession>
<proteinExistence type="predicted"/>
<evidence type="ECO:0000256" key="1">
    <source>
        <dbReference type="SAM" id="MobiDB-lite"/>
    </source>
</evidence>
<name>A0AAE0FLR5_9CHLO</name>
<dbReference type="Proteomes" id="UP001190700">
    <property type="component" value="Unassembled WGS sequence"/>
</dbReference>
<feature type="region of interest" description="Disordered" evidence="1">
    <location>
        <begin position="160"/>
        <end position="180"/>
    </location>
</feature>
<evidence type="ECO:0000313" key="2">
    <source>
        <dbReference type="EMBL" id="KAK3262074.1"/>
    </source>
</evidence>
<feature type="region of interest" description="Disordered" evidence="1">
    <location>
        <begin position="1"/>
        <end position="34"/>
    </location>
</feature>
<keyword evidence="3" id="KW-1185">Reference proteome</keyword>
<protein>
    <submittedName>
        <fullName evidence="2">Uncharacterized protein</fullName>
    </submittedName>
</protein>
<feature type="region of interest" description="Disordered" evidence="1">
    <location>
        <begin position="205"/>
        <end position="257"/>
    </location>
</feature>
<gene>
    <name evidence="2" type="ORF">CYMTET_29050</name>
</gene>
<feature type="compositionally biased region" description="Polar residues" evidence="1">
    <location>
        <begin position="322"/>
        <end position="333"/>
    </location>
</feature>
<feature type="region of interest" description="Disordered" evidence="1">
    <location>
        <begin position="322"/>
        <end position="358"/>
    </location>
</feature>
<feature type="compositionally biased region" description="Pro residues" evidence="1">
    <location>
        <begin position="84"/>
        <end position="106"/>
    </location>
</feature>
<organism evidence="2 3">
    <name type="scientific">Cymbomonas tetramitiformis</name>
    <dbReference type="NCBI Taxonomy" id="36881"/>
    <lineage>
        <taxon>Eukaryota</taxon>
        <taxon>Viridiplantae</taxon>
        <taxon>Chlorophyta</taxon>
        <taxon>Pyramimonadophyceae</taxon>
        <taxon>Pyramimonadales</taxon>
        <taxon>Pyramimonadaceae</taxon>
        <taxon>Cymbomonas</taxon>
    </lineage>
</organism>
<feature type="compositionally biased region" description="Basic and acidic residues" evidence="1">
    <location>
        <begin position="17"/>
        <end position="27"/>
    </location>
</feature>